<feature type="coiled-coil region" evidence="1">
    <location>
        <begin position="50"/>
        <end position="77"/>
    </location>
</feature>
<evidence type="ECO:0000256" key="1">
    <source>
        <dbReference type="SAM" id="Coils"/>
    </source>
</evidence>
<dbReference type="Proteomes" id="UP001206925">
    <property type="component" value="Unassembled WGS sequence"/>
</dbReference>
<dbReference type="PANTHER" id="PTHR33248">
    <property type="entry name" value="ZINC ION-BINDING PROTEIN"/>
    <property type="match status" value="1"/>
</dbReference>
<reference evidence="2" key="1">
    <citation type="submission" date="2022-06" db="EMBL/GenBank/DDBJ databases">
        <title>Uncovering the hologenomic basis of an extraordinary plant invasion.</title>
        <authorList>
            <person name="Bieker V.C."/>
            <person name="Martin M.D."/>
            <person name="Gilbert T."/>
            <person name="Hodgins K."/>
            <person name="Battlay P."/>
            <person name="Petersen B."/>
            <person name="Wilson J."/>
        </authorList>
    </citation>
    <scope>NUCLEOTIDE SEQUENCE</scope>
    <source>
        <strain evidence="2">AA19_3_7</strain>
        <tissue evidence="2">Leaf</tissue>
    </source>
</reference>
<dbReference type="EMBL" id="JAMZMK010007901">
    <property type="protein sequence ID" value="KAI7742781.1"/>
    <property type="molecule type" value="Genomic_DNA"/>
</dbReference>
<feature type="non-terminal residue" evidence="2">
    <location>
        <position position="1"/>
    </location>
</feature>
<proteinExistence type="predicted"/>
<keyword evidence="1" id="KW-0175">Coiled coil</keyword>
<evidence type="ECO:0000313" key="2">
    <source>
        <dbReference type="EMBL" id="KAI7742781.1"/>
    </source>
</evidence>
<organism evidence="2 3">
    <name type="scientific">Ambrosia artemisiifolia</name>
    <name type="common">Common ragweed</name>
    <dbReference type="NCBI Taxonomy" id="4212"/>
    <lineage>
        <taxon>Eukaryota</taxon>
        <taxon>Viridiplantae</taxon>
        <taxon>Streptophyta</taxon>
        <taxon>Embryophyta</taxon>
        <taxon>Tracheophyta</taxon>
        <taxon>Spermatophyta</taxon>
        <taxon>Magnoliopsida</taxon>
        <taxon>eudicotyledons</taxon>
        <taxon>Gunneridae</taxon>
        <taxon>Pentapetalae</taxon>
        <taxon>asterids</taxon>
        <taxon>campanulids</taxon>
        <taxon>Asterales</taxon>
        <taxon>Asteraceae</taxon>
        <taxon>Asteroideae</taxon>
        <taxon>Heliantheae alliance</taxon>
        <taxon>Heliantheae</taxon>
        <taxon>Ambrosia</taxon>
    </lineage>
</organism>
<accession>A0AAD5GJS8</accession>
<name>A0AAD5GJS8_AMBAR</name>
<sequence length="86" mass="9778">MVICSCSKVAVKRTSWMNDNLGRRFIHVPTSCPFFQWVDDPTCPRLGTIIGGLLNSKNRLENQLRALEDDVRKKKATIRYLSIALA</sequence>
<dbReference type="AlphaFoldDB" id="A0AAD5GJS8"/>
<comment type="caution">
    <text evidence="2">The sequence shown here is derived from an EMBL/GenBank/DDBJ whole genome shotgun (WGS) entry which is preliminary data.</text>
</comment>
<protein>
    <submittedName>
        <fullName evidence="2">Uncharacterized protein</fullName>
    </submittedName>
</protein>
<evidence type="ECO:0000313" key="3">
    <source>
        <dbReference type="Proteomes" id="UP001206925"/>
    </source>
</evidence>
<gene>
    <name evidence="2" type="ORF">M8C21_018513</name>
</gene>
<keyword evidence="3" id="KW-1185">Reference proteome</keyword>